<comment type="caution">
    <text evidence="9">The sequence shown here is derived from an EMBL/GenBank/DDBJ whole genome shotgun (WGS) entry which is preliminary data.</text>
</comment>
<dbReference type="EMBL" id="JAUOZU010000017">
    <property type="protein sequence ID" value="MDO6966346.1"/>
    <property type="molecule type" value="Genomic_DNA"/>
</dbReference>
<keyword evidence="10" id="KW-1185">Reference proteome</keyword>
<dbReference type="PROSITE" id="PS50893">
    <property type="entry name" value="ABC_TRANSPORTER_2"/>
    <property type="match status" value="1"/>
</dbReference>
<reference evidence="9" key="1">
    <citation type="journal article" date="2015" name="Int. J. Syst. Evol. Microbiol.">
        <title>Rhizobium alvei sp. nov., isolated from a freshwater river.</title>
        <authorList>
            <person name="Sheu S.Y."/>
            <person name="Huang H.W."/>
            <person name="Young C.C."/>
            <person name="Chen W.M."/>
        </authorList>
    </citation>
    <scope>NUCLEOTIDE SEQUENCE</scope>
    <source>
        <strain evidence="9">TNR-22</strain>
    </source>
</reference>
<keyword evidence="6 9" id="KW-0067">ATP-binding</keyword>
<keyword evidence="4" id="KW-1003">Cell membrane</keyword>
<keyword evidence="5" id="KW-0547">Nucleotide-binding</keyword>
<keyword evidence="3" id="KW-0813">Transport</keyword>
<organism evidence="9 10">
    <name type="scientific">Rhizobium alvei</name>
    <dbReference type="NCBI Taxonomy" id="1132659"/>
    <lineage>
        <taxon>Bacteria</taxon>
        <taxon>Pseudomonadati</taxon>
        <taxon>Pseudomonadota</taxon>
        <taxon>Alphaproteobacteria</taxon>
        <taxon>Hyphomicrobiales</taxon>
        <taxon>Rhizobiaceae</taxon>
        <taxon>Rhizobium/Agrobacterium group</taxon>
        <taxon>Rhizobium</taxon>
    </lineage>
</organism>
<dbReference type="SUPFAM" id="SSF52540">
    <property type="entry name" value="P-loop containing nucleoside triphosphate hydrolases"/>
    <property type="match status" value="1"/>
</dbReference>
<evidence type="ECO:0000256" key="2">
    <source>
        <dbReference type="ARBA" id="ARBA00005417"/>
    </source>
</evidence>
<evidence type="ECO:0000256" key="4">
    <source>
        <dbReference type="ARBA" id="ARBA00022475"/>
    </source>
</evidence>
<comment type="similarity">
    <text evidence="2">Belongs to the ABC transporter superfamily.</text>
</comment>
<evidence type="ECO:0000256" key="7">
    <source>
        <dbReference type="ARBA" id="ARBA00023136"/>
    </source>
</evidence>
<dbReference type="RefSeq" id="WP_304378269.1">
    <property type="nucleotide sequence ID" value="NZ_JAUOZU010000017.1"/>
</dbReference>
<evidence type="ECO:0000313" key="10">
    <source>
        <dbReference type="Proteomes" id="UP001174932"/>
    </source>
</evidence>
<dbReference type="GO" id="GO:0005524">
    <property type="term" value="F:ATP binding"/>
    <property type="evidence" value="ECO:0007669"/>
    <property type="project" value="UniProtKB-KW"/>
</dbReference>
<feature type="domain" description="ABC transporter" evidence="8">
    <location>
        <begin position="7"/>
        <end position="254"/>
    </location>
</feature>
<evidence type="ECO:0000313" key="9">
    <source>
        <dbReference type="EMBL" id="MDO6966346.1"/>
    </source>
</evidence>
<dbReference type="PANTHER" id="PTHR43297">
    <property type="entry name" value="OLIGOPEPTIDE TRANSPORT ATP-BINDING PROTEIN APPD"/>
    <property type="match status" value="1"/>
</dbReference>
<evidence type="ECO:0000256" key="6">
    <source>
        <dbReference type="ARBA" id="ARBA00022840"/>
    </source>
</evidence>
<dbReference type="Proteomes" id="UP001174932">
    <property type="component" value="Unassembled WGS sequence"/>
</dbReference>
<name>A0ABT8YRI3_9HYPH</name>
<reference evidence="9" key="2">
    <citation type="submission" date="2023-07" db="EMBL/GenBank/DDBJ databases">
        <authorList>
            <person name="Shen H."/>
        </authorList>
    </citation>
    <scope>NUCLEOTIDE SEQUENCE</scope>
    <source>
        <strain evidence="9">TNR-22</strain>
    </source>
</reference>
<gene>
    <name evidence="9" type="ORF">Q4481_20535</name>
</gene>
<dbReference type="SMART" id="SM00382">
    <property type="entry name" value="AAA"/>
    <property type="match status" value="1"/>
</dbReference>
<dbReference type="CDD" id="cd03257">
    <property type="entry name" value="ABC_NikE_OppD_transporters"/>
    <property type="match status" value="1"/>
</dbReference>
<comment type="subcellular location">
    <subcellularLocation>
        <location evidence="1">Cell inner membrane</location>
        <topology evidence="1">Peripheral membrane protein</topology>
    </subcellularLocation>
</comment>
<dbReference type="InterPro" id="IPR003593">
    <property type="entry name" value="AAA+_ATPase"/>
</dbReference>
<dbReference type="Gene3D" id="3.40.50.300">
    <property type="entry name" value="P-loop containing nucleotide triphosphate hydrolases"/>
    <property type="match status" value="1"/>
</dbReference>
<evidence type="ECO:0000256" key="3">
    <source>
        <dbReference type="ARBA" id="ARBA00022448"/>
    </source>
</evidence>
<sequence length="282" mass="30587">MTPTPILDLDDISISYSGVARAVSSVSLRVMPGEVVGLIGESGSGKSTLAHSILGLLPASASVEGRHMRLNGQDLLAASANARRHLRGPGAAMVFQNPMATFSPLHRIGRQLMDFLWRDRASSPDEKRRRIIHALADAGISDPEARFDAYPFELSGGMLQRISIAAALLMQPALLIADEPTTALDVTMEAQILHLMRELRQRTGVSILMISHQLGVIAEICDRVAVMYAGRIVEEGPVERIFADPRHGYTKALLSCELSLVEDGAARLPAISWRDEPGEVRP</sequence>
<dbReference type="InterPro" id="IPR017871">
    <property type="entry name" value="ABC_transporter-like_CS"/>
</dbReference>
<accession>A0ABT8YRI3</accession>
<dbReference type="PANTHER" id="PTHR43297:SF2">
    <property type="entry name" value="DIPEPTIDE TRANSPORT ATP-BINDING PROTEIN DPPD"/>
    <property type="match status" value="1"/>
</dbReference>
<protein>
    <submittedName>
        <fullName evidence="9">ABC transporter ATP-binding protein</fullName>
    </submittedName>
</protein>
<keyword evidence="7" id="KW-0472">Membrane</keyword>
<dbReference type="Pfam" id="PF00005">
    <property type="entry name" value="ABC_tran"/>
    <property type="match status" value="1"/>
</dbReference>
<evidence type="ECO:0000256" key="5">
    <source>
        <dbReference type="ARBA" id="ARBA00022741"/>
    </source>
</evidence>
<evidence type="ECO:0000259" key="8">
    <source>
        <dbReference type="PROSITE" id="PS50893"/>
    </source>
</evidence>
<dbReference type="InterPro" id="IPR003439">
    <property type="entry name" value="ABC_transporter-like_ATP-bd"/>
</dbReference>
<proteinExistence type="inferred from homology"/>
<dbReference type="InterPro" id="IPR027417">
    <property type="entry name" value="P-loop_NTPase"/>
</dbReference>
<evidence type="ECO:0000256" key="1">
    <source>
        <dbReference type="ARBA" id="ARBA00004417"/>
    </source>
</evidence>
<dbReference type="PROSITE" id="PS00211">
    <property type="entry name" value="ABC_TRANSPORTER_1"/>
    <property type="match status" value="1"/>
</dbReference>
<dbReference type="InterPro" id="IPR050388">
    <property type="entry name" value="ABC_Ni/Peptide_Import"/>
</dbReference>